<dbReference type="InterPro" id="IPR043904">
    <property type="entry name" value="PhoD_2-like"/>
</dbReference>
<name>A0A506UE96_9HYPH</name>
<dbReference type="AlphaFoldDB" id="A0A506UE96"/>
<feature type="region of interest" description="Disordered" evidence="1">
    <location>
        <begin position="465"/>
        <end position="485"/>
    </location>
</feature>
<dbReference type="GO" id="GO:0016020">
    <property type="term" value="C:membrane"/>
    <property type="evidence" value="ECO:0007669"/>
    <property type="project" value="TreeGrafter"/>
</dbReference>
<dbReference type="Gene3D" id="3.60.21.70">
    <property type="entry name" value="PhoD-like phosphatase"/>
    <property type="match status" value="1"/>
</dbReference>
<evidence type="ECO:0000259" key="2">
    <source>
        <dbReference type="Pfam" id="PF19050"/>
    </source>
</evidence>
<dbReference type="PANTHER" id="PTHR46689:SF1">
    <property type="entry name" value="PHOD-LIKE PHOSPHATASE DOMAIN-CONTAINING PROTEIN"/>
    <property type="match status" value="1"/>
</dbReference>
<dbReference type="Proteomes" id="UP000320314">
    <property type="component" value="Unassembled WGS sequence"/>
</dbReference>
<feature type="domain" description="PhoD-like phosphatase" evidence="2">
    <location>
        <begin position="118"/>
        <end position="329"/>
    </location>
</feature>
<reference evidence="3 4" key="1">
    <citation type="submission" date="2019-06" db="EMBL/GenBank/DDBJ databases">
        <authorList>
            <person name="Li M."/>
        </authorList>
    </citation>
    <scope>NUCLEOTIDE SEQUENCE [LARGE SCALE GENOMIC DNA]</scope>
    <source>
        <strain evidence="3 4">BGMRC6574</strain>
    </source>
</reference>
<dbReference type="Pfam" id="PF19050">
    <property type="entry name" value="PhoD_2"/>
    <property type="match status" value="1"/>
</dbReference>
<dbReference type="CDD" id="cd07389">
    <property type="entry name" value="MPP_PhoD"/>
    <property type="match status" value="1"/>
</dbReference>
<proteinExistence type="predicted"/>
<protein>
    <submittedName>
        <fullName evidence="3">Alkaline phosphatase family protein</fullName>
    </submittedName>
</protein>
<organism evidence="3 4">
    <name type="scientific">Pararhizobium mangrovi</name>
    <dbReference type="NCBI Taxonomy" id="2590452"/>
    <lineage>
        <taxon>Bacteria</taxon>
        <taxon>Pseudomonadati</taxon>
        <taxon>Pseudomonadota</taxon>
        <taxon>Alphaproteobacteria</taxon>
        <taxon>Hyphomicrobiales</taxon>
        <taxon>Rhizobiaceae</taxon>
        <taxon>Rhizobium/Agrobacterium group</taxon>
        <taxon>Pararhizobium</taxon>
    </lineage>
</organism>
<evidence type="ECO:0000313" key="4">
    <source>
        <dbReference type="Proteomes" id="UP000320314"/>
    </source>
</evidence>
<dbReference type="EMBL" id="VHLH01000004">
    <property type="protein sequence ID" value="TPW31284.1"/>
    <property type="molecule type" value="Genomic_DNA"/>
</dbReference>
<dbReference type="SUPFAM" id="SSF56300">
    <property type="entry name" value="Metallo-dependent phosphatases"/>
    <property type="match status" value="1"/>
</dbReference>
<keyword evidence="4" id="KW-1185">Reference proteome</keyword>
<evidence type="ECO:0000256" key="1">
    <source>
        <dbReference type="SAM" id="MobiDB-lite"/>
    </source>
</evidence>
<dbReference type="OrthoDB" id="327733at2"/>
<dbReference type="InterPro" id="IPR018946">
    <property type="entry name" value="PhoD-like_MPP"/>
</dbReference>
<sequence length="485" mass="55182">MQAFGPVLYFRGVEGDAWRLSALVGIPEGEEPALLSADDAEPVSPTFLARRRGLKLWRYDFTFVVTDEPAVHRYAIGERSFTVHLPAASAADLRLAFTACNGQEAGNVWPTSRERNANWLDLAEVHRERPFHLLLQGGDQLYADAIWEEVPVLKRWQGERWPRRRDEPFTDEMARATADAYFDSYCWLWAQPELAPLLAEIPSLMMWDDHDIFDGWGSYGPEWQESAVFQGVWSAAREAFCLFQLAIEPSCGTNESGHGAQHFGWSHIVGDVGILAPDLRSQRSRTRILSDEQRRDLTAALERMGGCRQIFLISTVPLVNVRLGLLERFFDWFPGHQTWQDDLIDQWPSVHHRREWADLLRELTDFSARTGARIVTLSGEIHLGAFGRISRGDTRIVQLTASGIVHPPPDAFGVRGLEWASRGVQRLKPDISVTFLPMPGTDRLYLRERNWLEIDRSRDAVQATWHSEAPNGGRHTFETDVWSDT</sequence>
<dbReference type="InterPro" id="IPR038607">
    <property type="entry name" value="PhoD-like_sf"/>
</dbReference>
<dbReference type="RefSeq" id="WP_141165646.1">
    <property type="nucleotide sequence ID" value="NZ_VHLH01000004.1"/>
</dbReference>
<evidence type="ECO:0000313" key="3">
    <source>
        <dbReference type="EMBL" id="TPW31284.1"/>
    </source>
</evidence>
<gene>
    <name evidence="3" type="ORF">FJU11_03545</name>
</gene>
<dbReference type="PANTHER" id="PTHR46689">
    <property type="entry name" value="MEMBRANE PROTEIN, PUTATIVE-RELATED"/>
    <property type="match status" value="1"/>
</dbReference>
<dbReference type="InterPro" id="IPR029052">
    <property type="entry name" value="Metallo-depent_PP-like"/>
</dbReference>
<comment type="caution">
    <text evidence="3">The sequence shown here is derived from an EMBL/GenBank/DDBJ whole genome shotgun (WGS) entry which is preliminary data.</text>
</comment>
<accession>A0A506UE96</accession>